<evidence type="ECO:0008006" key="6">
    <source>
        <dbReference type="Google" id="ProtNLM"/>
    </source>
</evidence>
<dbReference type="PANTHER" id="PTHR33698:SF6">
    <property type="entry name" value="TRANSMEMBRANE PROTEIN"/>
    <property type="match status" value="1"/>
</dbReference>
<protein>
    <recommendedName>
        <fullName evidence="6">LAGLIDADG endonuclease</fullName>
    </recommendedName>
</protein>
<dbReference type="EMBL" id="JAMFTS010000001">
    <property type="protein sequence ID" value="KAJ4811170.1"/>
    <property type="molecule type" value="Genomic_DNA"/>
</dbReference>
<evidence type="ECO:0000256" key="1">
    <source>
        <dbReference type="SAM" id="Phobius"/>
    </source>
</evidence>
<sequence>MSLTLEKWCSYSKLTSQTKHQARGACFIQYQKLNKRKHTQTCIKAMLDTDGDDFRALKRIVKLNSAIQNRSVKEFFELACDECMFLFNSLPPFNPFSLSKRAFILLHDLMLHNNMTFVIRPTANEGFEIGIKWSRALPLTLDDNIHTSHIYKGHLTLRKASHILEALLHMGNLSQIVPEKIMLLLDKILPKDMIEGQRREAFMHVLLSLVVIYISYILMKKAM</sequence>
<organism evidence="4 5">
    <name type="scientific">Rhynchospora pubera</name>
    <dbReference type="NCBI Taxonomy" id="906938"/>
    <lineage>
        <taxon>Eukaryota</taxon>
        <taxon>Viridiplantae</taxon>
        <taxon>Streptophyta</taxon>
        <taxon>Embryophyta</taxon>
        <taxon>Tracheophyta</taxon>
        <taxon>Spermatophyta</taxon>
        <taxon>Magnoliopsida</taxon>
        <taxon>Liliopsida</taxon>
        <taxon>Poales</taxon>
        <taxon>Cyperaceae</taxon>
        <taxon>Cyperoideae</taxon>
        <taxon>Rhynchosporeae</taxon>
        <taxon>Rhynchospora</taxon>
    </lineage>
</organism>
<evidence type="ECO:0000313" key="4">
    <source>
        <dbReference type="EMBL" id="KAJ4811170.1"/>
    </source>
</evidence>
<name>A0AAV8H5H1_9POAL</name>
<proteinExistence type="predicted"/>
<keyword evidence="5" id="KW-1185">Reference proteome</keyword>
<feature type="transmembrane region" description="Helical" evidence="1">
    <location>
        <begin position="201"/>
        <end position="219"/>
    </location>
</feature>
<dbReference type="Proteomes" id="UP001140206">
    <property type="component" value="Chromosome 5"/>
</dbReference>
<dbReference type="EMBL" id="JAMFTS010000004">
    <property type="protein sequence ID" value="KAJ4758716.1"/>
    <property type="molecule type" value="Genomic_DNA"/>
</dbReference>
<dbReference type="EMBL" id="JAMFTS010000005">
    <property type="protein sequence ID" value="KAJ4747480.1"/>
    <property type="molecule type" value="Genomic_DNA"/>
</dbReference>
<comment type="caution">
    <text evidence="4">The sequence shown here is derived from an EMBL/GenBank/DDBJ whole genome shotgun (WGS) entry which is preliminary data.</text>
</comment>
<keyword evidence="1" id="KW-1133">Transmembrane helix</keyword>
<evidence type="ECO:0000313" key="2">
    <source>
        <dbReference type="EMBL" id="KAJ4747480.1"/>
    </source>
</evidence>
<evidence type="ECO:0000313" key="3">
    <source>
        <dbReference type="EMBL" id="KAJ4758716.1"/>
    </source>
</evidence>
<reference evidence="4" key="1">
    <citation type="submission" date="2022-08" db="EMBL/GenBank/DDBJ databases">
        <authorList>
            <person name="Marques A."/>
        </authorList>
    </citation>
    <scope>NUCLEOTIDE SEQUENCE</scope>
    <source>
        <strain evidence="4">RhyPub2mFocal</strain>
        <tissue evidence="4">Leaves</tissue>
    </source>
</reference>
<keyword evidence="1" id="KW-0472">Membrane</keyword>
<gene>
    <name evidence="4" type="ORF">LUZ62_023736</name>
    <name evidence="3" type="ORF">LUZ62_069091</name>
    <name evidence="2" type="ORF">LUZ62_081885</name>
</gene>
<dbReference type="Proteomes" id="UP001140206">
    <property type="component" value="Chromosome 1"/>
</dbReference>
<dbReference type="AlphaFoldDB" id="A0AAV8H5H1"/>
<accession>A0AAV8H5H1</accession>
<dbReference type="Proteomes" id="UP001140206">
    <property type="component" value="Chromosome 4"/>
</dbReference>
<keyword evidence="1" id="KW-0812">Transmembrane</keyword>
<dbReference type="PANTHER" id="PTHR33698">
    <property type="entry name" value="NUCLEAR TRANSPORT FACTOR 2 (NTF2)-LIKE PROTEIN"/>
    <property type="match status" value="1"/>
</dbReference>
<evidence type="ECO:0000313" key="5">
    <source>
        <dbReference type="Proteomes" id="UP001140206"/>
    </source>
</evidence>